<sequence length="229" mass="25847">MAYSVSSQVYVLGGFSITEVSQANIETLIAFTDAEIDSLFNRSFDDETAFTEYISLYLPKRADDIEPNRIVTSYYPIQSISEFILLTSTSSTTTTLATLSSTMMKINQWQTADYFIDPTIGLIELSSRTLQYSPSKAKIRGTYGYTTVPVYVQELSAILTAIRAWVNFLGGNYDRLNRYKLPEQEYDKGDFYDRGLKAIDKLSDRANSLVSLIGEKYKSQFFSTSGGYF</sequence>
<proteinExistence type="predicted"/>
<reference evidence="1" key="1">
    <citation type="journal article" date="2015" name="Nature">
        <title>Complex archaea that bridge the gap between prokaryotes and eukaryotes.</title>
        <authorList>
            <person name="Spang A."/>
            <person name="Saw J.H."/>
            <person name="Jorgensen S.L."/>
            <person name="Zaremba-Niedzwiedzka K."/>
            <person name="Martijn J."/>
            <person name="Lind A.E."/>
            <person name="van Eijk R."/>
            <person name="Schleper C."/>
            <person name="Guy L."/>
            <person name="Ettema T.J."/>
        </authorList>
    </citation>
    <scope>NUCLEOTIDE SEQUENCE</scope>
</reference>
<comment type="caution">
    <text evidence="1">The sequence shown here is derived from an EMBL/GenBank/DDBJ whole genome shotgun (WGS) entry which is preliminary data.</text>
</comment>
<gene>
    <name evidence="1" type="ORF">LCGC14_2520850</name>
</gene>
<accession>A0A0F9AWE2</accession>
<organism evidence="1">
    <name type="scientific">marine sediment metagenome</name>
    <dbReference type="NCBI Taxonomy" id="412755"/>
    <lineage>
        <taxon>unclassified sequences</taxon>
        <taxon>metagenomes</taxon>
        <taxon>ecological metagenomes</taxon>
    </lineage>
</organism>
<dbReference type="AlphaFoldDB" id="A0A0F9AWE2"/>
<dbReference type="EMBL" id="LAZR01040662">
    <property type="protein sequence ID" value="KKL13929.1"/>
    <property type="molecule type" value="Genomic_DNA"/>
</dbReference>
<name>A0A0F9AWE2_9ZZZZ</name>
<evidence type="ECO:0000313" key="1">
    <source>
        <dbReference type="EMBL" id="KKL13929.1"/>
    </source>
</evidence>
<protein>
    <submittedName>
        <fullName evidence="1">Uncharacterized protein</fullName>
    </submittedName>
</protein>